<dbReference type="InterPro" id="IPR001763">
    <property type="entry name" value="Rhodanese-like_dom"/>
</dbReference>
<dbReference type="InterPro" id="IPR050229">
    <property type="entry name" value="GlpE_sulfurtransferase"/>
</dbReference>
<dbReference type="KEGG" id="sflv:IC614_10850"/>
<dbReference type="EMBL" id="CP065592">
    <property type="protein sequence ID" value="QPQ54808.1"/>
    <property type="molecule type" value="Genomic_DNA"/>
</dbReference>
<dbReference type="RefSeq" id="WP_200971458.1">
    <property type="nucleotide sequence ID" value="NZ_CP065592.1"/>
</dbReference>
<protein>
    <submittedName>
        <fullName evidence="2">Rhodanese-like domain-containing protein</fullName>
    </submittedName>
</protein>
<dbReference type="PANTHER" id="PTHR43031">
    <property type="entry name" value="FAD-DEPENDENT OXIDOREDUCTASE"/>
    <property type="match status" value="1"/>
</dbReference>
<evidence type="ECO:0000259" key="1">
    <source>
        <dbReference type="PROSITE" id="PS50206"/>
    </source>
</evidence>
<dbReference type="Gene3D" id="3.40.250.10">
    <property type="entry name" value="Rhodanese-like domain"/>
    <property type="match status" value="1"/>
</dbReference>
<keyword evidence="3" id="KW-1185">Reference proteome</keyword>
<dbReference type="PANTHER" id="PTHR43031:SF1">
    <property type="entry name" value="PYRIDINE NUCLEOTIDE-DISULPHIDE OXIDOREDUCTASE"/>
    <property type="match status" value="1"/>
</dbReference>
<dbReference type="SUPFAM" id="SSF52821">
    <property type="entry name" value="Rhodanese/Cell cycle control phosphatase"/>
    <property type="match status" value="1"/>
</dbReference>
<dbReference type="PROSITE" id="PS50206">
    <property type="entry name" value="RHODANESE_3"/>
    <property type="match status" value="1"/>
</dbReference>
<gene>
    <name evidence="2" type="ORF">IC614_10850</name>
</gene>
<evidence type="ECO:0000313" key="2">
    <source>
        <dbReference type="EMBL" id="QPQ54808.1"/>
    </source>
</evidence>
<reference evidence="2 3" key="1">
    <citation type="submission" date="2020-11" db="EMBL/GenBank/DDBJ databases">
        <title>Genome seq and assembly of Sphingosinicella sp.</title>
        <authorList>
            <person name="Chhetri G."/>
        </authorList>
    </citation>
    <scope>NUCLEOTIDE SEQUENCE [LARGE SCALE GENOMIC DNA]</scope>
    <source>
        <strain evidence="2 3">UDD2</strain>
    </source>
</reference>
<proteinExistence type="predicted"/>
<dbReference type="InterPro" id="IPR001307">
    <property type="entry name" value="Thiosulphate_STrfase_CS"/>
</dbReference>
<dbReference type="AlphaFoldDB" id="A0A7T2GJ36"/>
<dbReference type="GO" id="GO:0004792">
    <property type="term" value="F:thiosulfate-cyanide sulfurtransferase activity"/>
    <property type="evidence" value="ECO:0007669"/>
    <property type="project" value="InterPro"/>
</dbReference>
<feature type="domain" description="Rhodanese" evidence="1">
    <location>
        <begin position="40"/>
        <end position="130"/>
    </location>
</feature>
<dbReference type="SMART" id="SM00450">
    <property type="entry name" value="RHOD"/>
    <property type="match status" value="1"/>
</dbReference>
<dbReference type="PROSITE" id="PS00380">
    <property type="entry name" value="RHODANESE_1"/>
    <property type="match status" value="1"/>
</dbReference>
<accession>A0A7T2GJ36</accession>
<dbReference type="Pfam" id="PF00581">
    <property type="entry name" value="Rhodanese"/>
    <property type="match status" value="1"/>
</dbReference>
<name>A0A7T2GJ36_9SPHN</name>
<dbReference type="InterPro" id="IPR036873">
    <property type="entry name" value="Rhodanese-like_dom_sf"/>
</dbReference>
<sequence length="142" mass="14860">MTTTVSEYPAASPEVAAAHFAARLSLETDPADVHSVLEAGNADFVLLDTRSAAGYAKGHVPGALSLPHRAISAERMAEWADDTLFVVYCFGPHCNAADQGALKLARLGRKVKVMIGGLWGWVDEGYSVAHGVDPGSLKPAGS</sequence>
<evidence type="ECO:0000313" key="3">
    <source>
        <dbReference type="Proteomes" id="UP000594873"/>
    </source>
</evidence>
<organism evidence="2 3">
    <name type="scientific">Allosphingosinicella flava</name>
    <dbReference type="NCBI Taxonomy" id="2771430"/>
    <lineage>
        <taxon>Bacteria</taxon>
        <taxon>Pseudomonadati</taxon>
        <taxon>Pseudomonadota</taxon>
        <taxon>Alphaproteobacteria</taxon>
        <taxon>Sphingomonadales</taxon>
        <taxon>Sphingomonadaceae</taxon>
        <taxon>Allosphingosinicella</taxon>
    </lineage>
</organism>
<dbReference type="Proteomes" id="UP000594873">
    <property type="component" value="Chromosome"/>
</dbReference>